<dbReference type="Proteomes" id="UP000235145">
    <property type="component" value="Unassembled WGS sequence"/>
</dbReference>
<feature type="domain" description="F-box" evidence="1">
    <location>
        <begin position="5"/>
        <end position="28"/>
    </location>
</feature>
<evidence type="ECO:0000259" key="1">
    <source>
        <dbReference type="Pfam" id="PF00646"/>
    </source>
</evidence>
<feature type="domain" description="F-box associated beta-propeller type 1" evidence="2">
    <location>
        <begin position="91"/>
        <end position="210"/>
    </location>
</feature>
<dbReference type="InterPro" id="IPR017451">
    <property type="entry name" value="F-box-assoc_interact_dom"/>
</dbReference>
<comment type="caution">
    <text evidence="3">The sequence shown here is derived from an EMBL/GenBank/DDBJ whole genome shotgun (WGS) entry which is preliminary data.</text>
</comment>
<dbReference type="InterPro" id="IPR036047">
    <property type="entry name" value="F-box-like_dom_sf"/>
</dbReference>
<evidence type="ECO:0008006" key="5">
    <source>
        <dbReference type="Google" id="ProtNLM"/>
    </source>
</evidence>
<dbReference type="Pfam" id="PF00646">
    <property type="entry name" value="F-box"/>
    <property type="match status" value="1"/>
</dbReference>
<dbReference type="PANTHER" id="PTHR31672">
    <property type="entry name" value="BNACNNG10540D PROTEIN"/>
    <property type="match status" value="1"/>
</dbReference>
<accession>A0A9R1WUJ2</accession>
<evidence type="ECO:0000259" key="2">
    <source>
        <dbReference type="Pfam" id="PF07734"/>
    </source>
</evidence>
<keyword evidence="4" id="KW-1185">Reference proteome</keyword>
<name>A0A9R1WUJ2_LACSA</name>
<evidence type="ECO:0000313" key="4">
    <source>
        <dbReference type="Proteomes" id="UP000235145"/>
    </source>
</evidence>
<dbReference type="NCBIfam" id="TIGR01640">
    <property type="entry name" value="F_box_assoc_1"/>
    <property type="match status" value="1"/>
</dbReference>
<dbReference type="SUPFAM" id="SSF81383">
    <property type="entry name" value="F-box domain"/>
    <property type="match status" value="1"/>
</dbReference>
<dbReference type="EMBL" id="NBSK02000001">
    <property type="protein sequence ID" value="KAJ0228653.1"/>
    <property type="molecule type" value="Genomic_DNA"/>
</dbReference>
<dbReference type="InterPro" id="IPR006527">
    <property type="entry name" value="F-box-assoc_dom_typ1"/>
</dbReference>
<organism evidence="3 4">
    <name type="scientific">Lactuca sativa</name>
    <name type="common">Garden lettuce</name>
    <dbReference type="NCBI Taxonomy" id="4236"/>
    <lineage>
        <taxon>Eukaryota</taxon>
        <taxon>Viridiplantae</taxon>
        <taxon>Streptophyta</taxon>
        <taxon>Embryophyta</taxon>
        <taxon>Tracheophyta</taxon>
        <taxon>Spermatophyta</taxon>
        <taxon>Magnoliopsida</taxon>
        <taxon>eudicotyledons</taxon>
        <taxon>Gunneridae</taxon>
        <taxon>Pentapetalae</taxon>
        <taxon>asterids</taxon>
        <taxon>campanulids</taxon>
        <taxon>Asterales</taxon>
        <taxon>Asteraceae</taxon>
        <taxon>Cichorioideae</taxon>
        <taxon>Cichorieae</taxon>
        <taxon>Lactucinae</taxon>
        <taxon>Lactuca</taxon>
    </lineage>
</organism>
<evidence type="ECO:0000313" key="3">
    <source>
        <dbReference type="EMBL" id="KAJ0228653.1"/>
    </source>
</evidence>
<dbReference type="Pfam" id="PF07734">
    <property type="entry name" value="FBA_1"/>
    <property type="match status" value="1"/>
</dbReference>
<reference evidence="3 4" key="1">
    <citation type="journal article" date="2017" name="Nat. Commun.">
        <title>Genome assembly with in vitro proximity ligation data and whole-genome triplication in lettuce.</title>
        <authorList>
            <person name="Reyes-Chin-Wo S."/>
            <person name="Wang Z."/>
            <person name="Yang X."/>
            <person name="Kozik A."/>
            <person name="Arikit S."/>
            <person name="Song C."/>
            <person name="Xia L."/>
            <person name="Froenicke L."/>
            <person name="Lavelle D.O."/>
            <person name="Truco M.J."/>
            <person name="Xia R."/>
            <person name="Zhu S."/>
            <person name="Xu C."/>
            <person name="Xu H."/>
            <person name="Xu X."/>
            <person name="Cox K."/>
            <person name="Korf I."/>
            <person name="Meyers B.C."/>
            <person name="Michelmore R.W."/>
        </authorList>
    </citation>
    <scope>NUCLEOTIDE SEQUENCE [LARGE SCALE GENOMIC DNA]</scope>
    <source>
        <strain evidence="4">cv. Salinas</strain>
        <tissue evidence="3">Seedlings</tissue>
    </source>
</reference>
<proteinExistence type="predicted"/>
<dbReference type="InterPro" id="IPR001810">
    <property type="entry name" value="F-box_dom"/>
</dbReference>
<dbReference type="InterPro" id="IPR050796">
    <property type="entry name" value="SCF_F-box_component"/>
</dbReference>
<sequence length="224" mass="25846">MADYLPSELIVKILSRLPSKSLPRCRSTHLHNFNQLNSHNIISCCLQPQNRESYTIHLDDQHLTLGTHTDFAFSLTPDDYDYGNPFFMMIGCCKDIIFLYNATSTRNEILLWNPSIRRKVTLTAPVQPYRNYKRDHIFVFGFGYCKISDDYKVFRLVCNGIAFLDRPMIYTVKTATWKTIRFSQDSISCRILGDRSHVFLNGSVHWLAGDREIWSAAFSGDSVA</sequence>
<dbReference type="PANTHER" id="PTHR31672:SF10">
    <property type="entry name" value="F-BOX DOMAIN-CONTAINING PROTEIN"/>
    <property type="match status" value="1"/>
</dbReference>
<dbReference type="AlphaFoldDB" id="A0A9R1WUJ2"/>
<gene>
    <name evidence="3" type="ORF">LSAT_V11C100034620</name>
</gene>
<protein>
    <recommendedName>
        <fullName evidence="5">F-box domain-containing protein</fullName>
    </recommendedName>
</protein>